<dbReference type="Pfam" id="PF00171">
    <property type="entry name" value="Aldedh"/>
    <property type="match status" value="1"/>
</dbReference>
<proteinExistence type="inferred from homology"/>
<name>A0A9P6VTM8_RHOMI</name>
<dbReference type="InterPro" id="IPR012394">
    <property type="entry name" value="Aldehyde_DH_NAD(P)"/>
</dbReference>
<dbReference type="FunFam" id="3.40.605.10:FF:000004">
    <property type="entry name" value="Aldehyde dehydrogenase"/>
    <property type="match status" value="1"/>
</dbReference>
<evidence type="ECO:0000256" key="3">
    <source>
        <dbReference type="ARBA" id="ARBA00023027"/>
    </source>
</evidence>
<feature type="domain" description="Aldehyde dehydrogenase" evidence="8">
    <location>
        <begin position="12"/>
        <end position="439"/>
    </location>
</feature>
<dbReference type="GO" id="GO:0006081">
    <property type="term" value="P:aldehyde metabolic process"/>
    <property type="evidence" value="ECO:0007669"/>
    <property type="project" value="InterPro"/>
</dbReference>
<evidence type="ECO:0000313" key="9">
    <source>
        <dbReference type="EMBL" id="KAG0654571.1"/>
    </source>
</evidence>
<dbReference type="OrthoDB" id="440325at2759"/>
<reference evidence="9 10" key="1">
    <citation type="submission" date="2020-11" db="EMBL/GenBank/DDBJ databases">
        <title>Kefir isolates.</title>
        <authorList>
            <person name="Marcisauskas S."/>
            <person name="Kim Y."/>
            <person name="Blasche S."/>
        </authorList>
    </citation>
    <scope>NUCLEOTIDE SEQUENCE [LARGE SCALE GENOMIC DNA]</scope>
    <source>
        <strain evidence="9 10">KR</strain>
    </source>
</reference>
<accession>A0A9P6VTM8</accession>
<feature type="active site" evidence="5">
    <location>
        <position position="254"/>
    </location>
</feature>
<gene>
    <name evidence="9" type="ORF">C6P46_001592</name>
</gene>
<comment type="similarity">
    <text evidence="1 4 7">Belongs to the aldehyde dehydrogenase family.</text>
</comment>
<protein>
    <recommendedName>
        <fullName evidence="4">Aldehyde dehydrogenase</fullName>
    </recommendedName>
</protein>
<dbReference type="SUPFAM" id="SSF53720">
    <property type="entry name" value="ALDH-like"/>
    <property type="match status" value="1"/>
</dbReference>
<dbReference type="AlphaFoldDB" id="A0A9P6VTM8"/>
<dbReference type="PROSITE" id="PS00687">
    <property type="entry name" value="ALDEHYDE_DEHYDR_GLU"/>
    <property type="match status" value="1"/>
</dbReference>
<dbReference type="InterPro" id="IPR016161">
    <property type="entry name" value="Ald_DH/histidinol_DH"/>
</dbReference>
<evidence type="ECO:0000256" key="7">
    <source>
        <dbReference type="RuleBase" id="RU003345"/>
    </source>
</evidence>
<evidence type="ECO:0000313" key="10">
    <source>
        <dbReference type="Proteomes" id="UP000777482"/>
    </source>
</evidence>
<feature type="active site" evidence="5 6">
    <location>
        <position position="220"/>
    </location>
</feature>
<dbReference type="InterPro" id="IPR015590">
    <property type="entry name" value="Aldehyde_DH_dom"/>
</dbReference>
<dbReference type="GO" id="GO:0004029">
    <property type="term" value="F:aldehyde dehydrogenase (NAD+) activity"/>
    <property type="evidence" value="ECO:0007669"/>
    <property type="project" value="TreeGrafter"/>
</dbReference>
<organism evidence="9 10">
    <name type="scientific">Rhodotorula mucilaginosa</name>
    <name type="common">Yeast</name>
    <name type="synonym">Rhodotorula rubra</name>
    <dbReference type="NCBI Taxonomy" id="5537"/>
    <lineage>
        <taxon>Eukaryota</taxon>
        <taxon>Fungi</taxon>
        <taxon>Dikarya</taxon>
        <taxon>Basidiomycota</taxon>
        <taxon>Pucciniomycotina</taxon>
        <taxon>Microbotryomycetes</taxon>
        <taxon>Sporidiobolales</taxon>
        <taxon>Sporidiobolaceae</taxon>
        <taxon>Rhodotorula</taxon>
    </lineage>
</organism>
<dbReference type="GO" id="GO:0005737">
    <property type="term" value="C:cytoplasm"/>
    <property type="evidence" value="ECO:0007669"/>
    <property type="project" value="TreeGrafter"/>
</dbReference>
<keyword evidence="10" id="KW-1185">Reference proteome</keyword>
<evidence type="ECO:0000256" key="4">
    <source>
        <dbReference type="PIRNR" id="PIRNR036492"/>
    </source>
</evidence>
<sequence length="508" mass="56008">MSKGIYSDTPVDEIPALHRQAYATFLSGKTRSIEYRKRQIKQLGFLIQDNEQEFCRALEQDFGRPAFETITGELNPAKQEIEEVYHHLDQWAKPVRVKTSFAWKGVKPTVYQEPKGVVLVIGTWNYPVTLLLIPLLGAIAAGCTALVKPAEQAPHTAALIAHLLPQYLDPSAYLPVLGAIDQATAVLKLKFDHIFYTGSGGIAKIIARAAAEHLTPLTLELGGKSPAVVFDDADIDTIARRIMWAKYTNAGQICISVDYVLVTPATEPKLIAAMQRALDSFKADSSASLTTNADYSRVINDRHYQRLSSLLDKTRGQIAFGGKRDDHERKIEVTVVTGVQADDALMSEEIFGPLLPVVTLPDKDAMIRFIQERETPLALYVFSQSNKNAQYVRERTRSGGFVHNDVLVHFMIPGLPFGGTGAAGYGNYHGKRTFDTFSHERASASVPTWMDTLLAARYPPYTAKKLKMLLFATGVVIKRPTSGLAAVWGKVWKLLVAVAAVAAIRSRL</sequence>
<keyword evidence="3" id="KW-0520">NAD</keyword>
<comment type="caution">
    <text evidence="9">The sequence shown here is derived from an EMBL/GenBank/DDBJ whole genome shotgun (WGS) entry which is preliminary data.</text>
</comment>
<dbReference type="PANTHER" id="PTHR43570">
    <property type="entry name" value="ALDEHYDE DEHYDROGENASE"/>
    <property type="match status" value="1"/>
</dbReference>
<keyword evidence="2 4" id="KW-0560">Oxidoreductase</keyword>
<dbReference type="EMBL" id="PUHQ01000145">
    <property type="protein sequence ID" value="KAG0654571.1"/>
    <property type="molecule type" value="Genomic_DNA"/>
</dbReference>
<evidence type="ECO:0000256" key="6">
    <source>
        <dbReference type="PROSITE-ProRule" id="PRU10007"/>
    </source>
</evidence>
<dbReference type="Gene3D" id="3.40.605.10">
    <property type="entry name" value="Aldehyde Dehydrogenase, Chain A, domain 1"/>
    <property type="match status" value="1"/>
</dbReference>
<dbReference type="FunFam" id="3.40.309.10:FF:000003">
    <property type="entry name" value="Aldehyde dehydrogenase"/>
    <property type="match status" value="1"/>
</dbReference>
<dbReference type="InterPro" id="IPR016163">
    <property type="entry name" value="Ald_DH_C"/>
</dbReference>
<dbReference type="Gene3D" id="3.40.309.10">
    <property type="entry name" value="Aldehyde Dehydrogenase, Chain A, domain 2"/>
    <property type="match status" value="1"/>
</dbReference>
<dbReference type="Proteomes" id="UP000777482">
    <property type="component" value="Unassembled WGS sequence"/>
</dbReference>
<evidence type="ECO:0000256" key="5">
    <source>
        <dbReference type="PIRSR" id="PIRSR036492-1"/>
    </source>
</evidence>
<evidence type="ECO:0000259" key="8">
    <source>
        <dbReference type="Pfam" id="PF00171"/>
    </source>
</evidence>
<dbReference type="InterPro" id="IPR029510">
    <property type="entry name" value="Ald_DH_CS_GLU"/>
</dbReference>
<evidence type="ECO:0000256" key="2">
    <source>
        <dbReference type="ARBA" id="ARBA00023002"/>
    </source>
</evidence>
<evidence type="ECO:0000256" key="1">
    <source>
        <dbReference type="ARBA" id="ARBA00009986"/>
    </source>
</evidence>
<dbReference type="PIRSF" id="PIRSF036492">
    <property type="entry name" value="ALDH"/>
    <property type="match status" value="1"/>
</dbReference>
<dbReference type="InterPro" id="IPR016162">
    <property type="entry name" value="Ald_DH_N"/>
</dbReference>
<dbReference type="PANTHER" id="PTHR43570:SF16">
    <property type="entry name" value="ALDEHYDE DEHYDROGENASE TYPE III, ISOFORM Q"/>
    <property type="match status" value="1"/>
</dbReference>